<accession>A0A5K3FKF2</accession>
<evidence type="ECO:0000313" key="1">
    <source>
        <dbReference type="WBParaSite" id="MCU_009140-RH"/>
    </source>
</evidence>
<organism evidence="1">
    <name type="scientific">Mesocestoides corti</name>
    <name type="common">Flatworm</name>
    <dbReference type="NCBI Taxonomy" id="53468"/>
    <lineage>
        <taxon>Eukaryota</taxon>
        <taxon>Metazoa</taxon>
        <taxon>Spiralia</taxon>
        <taxon>Lophotrochozoa</taxon>
        <taxon>Platyhelminthes</taxon>
        <taxon>Cestoda</taxon>
        <taxon>Eucestoda</taxon>
        <taxon>Cyclophyllidea</taxon>
        <taxon>Mesocestoididae</taxon>
        <taxon>Mesocestoides</taxon>
    </lineage>
</organism>
<sequence>MKLDSNMAQFPSSGNFYLPQLAVQVERDPHRATGPTEIWKIRIQALEDEKKKPSSKPIVAAVASNRRQRAIPEWRRRVSLV</sequence>
<protein>
    <submittedName>
        <fullName evidence="1">Hepatoma-derived growth factor-related protein 2</fullName>
    </submittedName>
</protein>
<name>A0A5K3FKF2_MESCO</name>
<dbReference type="AlphaFoldDB" id="A0A5K3FKF2"/>
<proteinExistence type="predicted"/>
<dbReference type="WBParaSite" id="MCU_009140-RH">
    <property type="protein sequence ID" value="MCU_009140-RH"/>
    <property type="gene ID" value="MCU_009140"/>
</dbReference>
<reference evidence="1" key="1">
    <citation type="submission" date="2019-11" db="UniProtKB">
        <authorList>
            <consortium name="WormBaseParasite"/>
        </authorList>
    </citation>
    <scope>IDENTIFICATION</scope>
</reference>